<sequence>MGRAASLISLIGLARISLIVLRVDPHWGGAPRQSQNNSPRIWTAERDKEMWAALQA</sequence>
<organism evidence="1 2">
    <name type="scientific">Polaromonas eurypsychrophila</name>
    <dbReference type="NCBI Taxonomy" id="1614635"/>
    <lineage>
        <taxon>Bacteria</taxon>
        <taxon>Pseudomonadati</taxon>
        <taxon>Pseudomonadota</taxon>
        <taxon>Betaproteobacteria</taxon>
        <taxon>Burkholderiales</taxon>
        <taxon>Comamonadaceae</taxon>
        <taxon>Polaromonas</taxon>
    </lineage>
</organism>
<gene>
    <name evidence="1" type="ORF">GCM10011496_12940</name>
</gene>
<proteinExistence type="predicted"/>
<evidence type="ECO:0000313" key="2">
    <source>
        <dbReference type="Proteomes" id="UP000620596"/>
    </source>
</evidence>
<comment type="caution">
    <text evidence="1">The sequence shown here is derived from an EMBL/GenBank/DDBJ whole genome shotgun (WGS) entry which is preliminary data.</text>
</comment>
<dbReference type="Proteomes" id="UP000620596">
    <property type="component" value="Unassembled WGS sequence"/>
</dbReference>
<name>A0A916WFM1_9BURK</name>
<dbReference type="EMBL" id="BMIG01000003">
    <property type="protein sequence ID" value="GGA93324.1"/>
    <property type="molecule type" value="Genomic_DNA"/>
</dbReference>
<accession>A0A916WFM1</accession>
<reference evidence="1" key="1">
    <citation type="journal article" date="2014" name="Int. J. Syst. Evol. Microbiol.">
        <title>Complete genome sequence of Corynebacterium casei LMG S-19264T (=DSM 44701T), isolated from a smear-ripened cheese.</title>
        <authorList>
            <consortium name="US DOE Joint Genome Institute (JGI-PGF)"/>
            <person name="Walter F."/>
            <person name="Albersmeier A."/>
            <person name="Kalinowski J."/>
            <person name="Ruckert C."/>
        </authorList>
    </citation>
    <scope>NUCLEOTIDE SEQUENCE</scope>
    <source>
        <strain evidence="1">CGMCC 1.15322</strain>
    </source>
</reference>
<evidence type="ECO:0000313" key="1">
    <source>
        <dbReference type="EMBL" id="GGA93324.1"/>
    </source>
</evidence>
<dbReference type="AlphaFoldDB" id="A0A916WFM1"/>
<protein>
    <submittedName>
        <fullName evidence="1">Uncharacterized protein</fullName>
    </submittedName>
</protein>
<reference evidence="1" key="2">
    <citation type="submission" date="2020-09" db="EMBL/GenBank/DDBJ databases">
        <authorList>
            <person name="Sun Q."/>
            <person name="Zhou Y."/>
        </authorList>
    </citation>
    <scope>NUCLEOTIDE SEQUENCE</scope>
    <source>
        <strain evidence="1">CGMCC 1.15322</strain>
    </source>
</reference>
<keyword evidence="2" id="KW-1185">Reference proteome</keyword>